<evidence type="ECO:0000259" key="1">
    <source>
        <dbReference type="Pfam" id="PF14231"/>
    </source>
</evidence>
<evidence type="ECO:0008006" key="5">
    <source>
        <dbReference type="Google" id="ProtNLM"/>
    </source>
</evidence>
<dbReference type="Gene3D" id="2.40.128.580">
    <property type="entry name" value="GXWXG domain"/>
    <property type="match status" value="1"/>
</dbReference>
<gene>
    <name evidence="3" type="ORF">BDW42DRAFT_108971</name>
</gene>
<proteinExistence type="predicted"/>
<dbReference type="Pfam" id="PF14232">
    <property type="entry name" value="DUF4334"/>
    <property type="match status" value="1"/>
</dbReference>
<feature type="domain" description="GXWXG" evidence="1">
    <location>
        <begin position="24"/>
        <end position="79"/>
    </location>
</feature>
<reference evidence="4" key="1">
    <citation type="submission" date="2017-12" db="EMBL/GenBank/DDBJ databases">
        <authorList>
            <consortium name="DOE Joint Genome Institute"/>
            <person name="Mondo S.J."/>
            <person name="Kjaerbolling I."/>
            <person name="Vesth T.C."/>
            <person name="Frisvad J.C."/>
            <person name="Nybo J.L."/>
            <person name="Theobald S."/>
            <person name="Kuo A."/>
            <person name="Bowyer P."/>
            <person name="Matsuda Y."/>
            <person name="Lyhne E.K."/>
            <person name="Kogle M.E."/>
            <person name="Clum A."/>
            <person name="Lipzen A."/>
            <person name="Salamov A."/>
            <person name="Ngan C.Y."/>
            <person name="Daum C."/>
            <person name="Chiniquy J."/>
            <person name="Barry K."/>
            <person name="LaButti K."/>
            <person name="Haridas S."/>
            <person name="Simmons B.A."/>
            <person name="Magnuson J.K."/>
            <person name="Mortensen U.H."/>
            <person name="Larsen T.O."/>
            <person name="Grigoriev I.V."/>
            <person name="Baker S.E."/>
            <person name="Andersen M.R."/>
            <person name="Nordberg H.P."/>
            <person name="Cantor M.N."/>
            <person name="Hua S.X."/>
        </authorList>
    </citation>
    <scope>NUCLEOTIDE SEQUENCE [LARGE SCALE GENOMIC DNA]</scope>
    <source>
        <strain evidence="4">IBT 19404</strain>
    </source>
</reference>
<dbReference type="EMBL" id="KZ559500">
    <property type="protein sequence ID" value="PLN86150.1"/>
    <property type="molecule type" value="Genomic_DNA"/>
</dbReference>
<keyword evidence="4" id="KW-1185">Reference proteome</keyword>
<dbReference type="AlphaFoldDB" id="A0A2J5I849"/>
<protein>
    <recommendedName>
        <fullName evidence="5">GXWXG protein-domain-containing protein</fullName>
    </recommendedName>
</protein>
<organism evidence="3 4">
    <name type="scientific">Aspergillus taichungensis</name>
    <dbReference type="NCBI Taxonomy" id="482145"/>
    <lineage>
        <taxon>Eukaryota</taxon>
        <taxon>Fungi</taxon>
        <taxon>Dikarya</taxon>
        <taxon>Ascomycota</taxon>
        <taxon>Pezizomycotina</taxon>
        <taxon>Eurotiomycetes</taxon>
        <taxon>Eurotiomycetidae</taxon>
        <taxon>Eurotiales</taxon>
        <taxon>Aspergillaceae</taxon>
        <taxon>Aspergillus</taxon>
        <taxon>Aspergillus subgen. Circumdati</taxon>
    </lineage>
</organism>
<evidence type="ECO:0000313" key="3">
    <source>
        <dbReference type="EMBL" id="PLN86150.1"/>
    </source>
</evidence>
<feature type="domain" description="DUF4334" evidence="2">
    <location>
        <begin position="90"/>
        <end position="147"/>
    </location>
</feature>
<dbReference type="OrthoDB" id="2213372at2759"/>
<dbReference type="InterPro" id="IPR025951">
    <property type="entry name" value="GXWXG_dom"/>
</dbReference>
<sequence>MSALDQFLTLTQQQGKINAQELEDIFNRLPPAPLDLLRGPWNGGSFDTGHPIHKRLRSMNWLGKTFHSTEDVDPIVVARDGERVCDEAWGHARLREVKFRGVISAAMVYDLHPIIDHFRLVTPTMVAGAMDTKVGADLGTYYFYLTKESGRL</sequence>
<evidence type="ECO:0000259" key="2">
    <source>
        <dbReference type="Pfam" id="PF14232"/>
    </source>
</evidence>
<dbReference type="InterPro" id="IPR025568">
    <property type="entry name" value="DUF4334"/>
</dbReference>
<accession>A0A2J5I849</accession>
<dbReference type="Pfam" id="PF14231">
    <property type="entry name" value="GXWXG"/>
    <property type="match status" value="1"/>
</dbReference>
<dbReference type="Proteomes" id="UP000235023">
    <property type="component" value="Unassembled WGS sequence"/>
</dbReference>
<evidence type="ECO:0000313" key="4">
    <source>
        <dbReference type="Proteomes" id="UP000235023"/>
    </source>
</evidence>
<name>A0A2J5I849_9EURO</name>